<dbReference type="EMBL" id="CP013694">
    <property type="protein sequence ID" value="ALU28963.1"/>
    <property type="molecule type" value="Genomic_DNA"/>
</dbReference>
<protein>
    <submittedName>
        <fullName evidence="2">Uncharacterized protein</fullName>
    </submittedName>
</protein>
<dbReference type="AlphaFoldDB" id="A0A0U3FNE7"/>
<dbReference type="STRING" id="1435377.SUSAZ_03340"/>
<accession>A0A0U3FNE7</accession>
<gene>
    <name evidence="2" type="ORF">ATY89_02680</name>
    <name evidence="3" type="ORF">ATZ20_05705</name>
</gene>
<evidence type="ECO:0000313" key="4">
    <source>
        <dbReference type="Proteomes" id="UP000060043"/>
    </source>
</evidence>
<dbReference type="Proteomes" id="UP000060043">
    <property type="component" value="Chromosome"/>
</dbReference>
<evidence type="ECO:0000313" key="3">
    <source>
        <dbReference type="EMBL" id="ALU31690.1"/>
    </source>
</evidence>
<feature type="region of interest" description="Disordered" evidence="1">
    <location>
        <begin position="77"/>
        <end position="96"/>
    </location>
</feature>
<sequence length="96" mass="11456">MSSTTRWTPKWKTVKIKLNDKDIDICFDEITKLYACPICAPECKKGNTPNYGAYFFSLDDLKEHVLSHNFSYWLRKRKTEEEEEEEEKVKAEEEEE</sequence>
<name>A0A0U3FNE7_9CREN</name>
<dbReference type="GeneID" id="14551264"/>
<dbReference type="Proteomes" id="UP000065473">
    <property type="component" value="Chromosome"/>
</dbReference>
<dbReference type="RefSeq" id="WP_011277624.1">
    <property type="nucleotide sequence ID" value="NZ_BHWZ01000001.1"/>
</dbReference>
<proteinExistence type="predicted"/>
<reference evidence="4 5" key="1">
    <citation type="submission" date="2015-12" db="EMBL/GenBank/DDBJ databases">
        <title>A stable core within a dynamic pangenome in Sulfolobus acidocaldarius.</title>
        <authorList>
            <person name="Anderson R."/>
            <person name="Kouris A."/>
            <person name="Seward C."/>
            <person name="Campbell K."/>
            <person name="Whitaker R."/>
        </authorList>
    </citation>
    <scope>NUCLEOTIDE SEQUENCE [LARGE SCALE GENOMIC DNA]</scope>
    <source>
        <strain evidence="2 5">GG12-C01-09</strain>
        <strain evidence="3 4">NG05B_CO5_07</strain>
    </source>
</reference>
<feature type="compositionally biased region" description="Basic and acidic residues" evidence="1">
    <location>
        <begin position="87"/>
        <end position="96"/>
    </location>
</feature>
<dbReference type="EMBL" id="CP013695">
    <property type="protein sequence ID" value="ALU31690.1"/>
    <property type="molecule type" value="Genomic_DNA"/>
</dbReference>
<organism evidence="2 5">
    <name type="scientific">Sulfolobus acidocaldarius</name>
    <dbReference type="NCBI Taxonomy" id="2285"/>
    <lineage>
        <taxon>Archaea</taxon>
        <taxon>Thermoproteota</taxon>
        <taxon>Thermoprotei</taxon>
        <taxon>Sulfolobales</taxon>
        <taxon>Sulfolobaceae</taxon>
        <taxon>Sulfolobus</taxon>
    </lineage>
</organism>
<dbReference type="PaxDb" id="1435377-SUSAZ_03340"/>
<evidence type="ECO:0000256" key="1">
    <source>
        <dbReference type="SAM" id="MobiDB-lite"/>
    </source>
</evidence>
<evidence type="ECO:0000313" key="2">
    <source>
        <dbReference type="EMBL" id="ALU28963.1"/>
    </source>
</evidence>
<dbReference type="OrthoDB" id="33957at2157"/>
<evidence type="ECO:0000313" key="5">
    <source>
        <dbReference type="Proteomes" id="UP000065473"/>
    </source>
</evidence>
<dbReference type="OMA" id="TRWLPKW"/>